<evidence type="ECO:0000313" key="3">
    <source>
        <dbReference type="EMBL" id="KAK4188851.1"/>
    </source>
</evidence>
<sequence>MRAGRVPSVLALIFWAVALALLMLVPLFSVNSTPNSISGLEFVTIDASETKVKVEDNEMVGLPNLYDYDRHKQIYKVYVHNYYSGYQKPKSEEYVIDFCSASGDHQEIWDLFPIWSAWGVKLKAGGKAEFAWLEHGPAWLWIANTVAAASVGLSFIGSLSRMHRVHWLRIPIILVSALAAVTTLGVAIAAQVTYGRLVSQADDDGISMTANQGTWVFVVCWVAAGSAVIALILRLIYKDGDTHMGRKSKGRGMGAAVNYGTQDYFEVKDPDAAAHALISGESPTKYEPYRGSQHAYEALGIQWHRVIR</sequence>
<feature type="transmembrane region" description="Helical" evidence="1">
    <location>
        <begin position="214"/>
        <end position="237"/>
    </location>
</feature>
<comment type="caution">
    <text evidence="3">The sequence shown here is derived from an EMBL/GenBank/DDBJ whole genome shotgun (WGS) entry which is preliminary data.</text>
</comment>
<keyword evidence="2" id="KW-0732">Signal</keyword>
<keyword evidence="1" id="KW-1133">Transmembrane helix</keyword>
<dbReference type="AlphaFoldDB" id="A0AAN6WWK2"/>
<accession>A0AAN6WWK2</accession>
<organism evidence="3 4">
    <name type="scientific">Podospora australis</name>
    <dbReference type="NCBI Taxonomy" id="1536484"/>
    <lineage>
        <taxon>Eukaryota</taxon>
        <taxon>Fungi</taxon>
        <taxon>Dikarya</taxon>
        <taxon>Ascomycota</taxon>
        <taxon>Pezizomycotina</taxon>
        <taxon>Sordariomycetes</taxon>
        <taxon>Sordariomycetidae</taxon>
        <taxon>Sordariales</taxon>
        <taxon>Podosporaceae</taxon>
        <taxon>Podospora</taxon>
    </lineage>
</organism>
<name>A0AAN6WWK2_9PEZI</name>
<keyword evidence="1" id="KW-0812">Transmembrane</keyword>
<keyword evidence="1" id="KW-0472">Membrane</keyword>
<keyword evidence="4" id="KW-1185">Reference proteome</keyword>
<protein>
    <recommendedName>
        <fullName evidence="5">Integral membrane protein</fullName>
    </recommendedName>
</protein>
<reference evidence="3" key="1">
    <citation type="journal article" date="2023" name="Mol. Phylogenet. Evol.">
        <title>Genome-scale phylogeny and comparative genomics of the fungal order Sordariales.</title>
        <authorList>
            <person name="Hensen N."/>
            <person name="Bonometti L."/>
            <person name="Westerberg I."/>
            <person name="Brannstrom I.O."/>
            <person name="Guillou S."/>
            <person name="Cros-Aarteil S."/>
            <person name="Calhoun S."/>
            <person name="Haridas S."/>
            <person name="Kuo A."/>
            <person name="Mondo S."/>
            <person name="Pangilinan J."/>
            <person name="Riley R."/>
            <person name="LaButti K."/>
            <person name="Andreopoulos B."/>
            <person name="Lipzen A."/>
            <person name="Chen C."/>
            <person name="Yan M."/>
            <person name="Daum C."/>
            <person name="Ng V."/>
            <person name="Clum A."/>
            <person name="Steindorff A."/>
            <person name="Ohm R.A."/>
            <person name="Martin F."/>
            <person name="Silar P."/>
            <person name="Natvig D.O."/>
            <person name="Lalanne C."/>
            <person name="Gautier V."/>
            <person name="Ament-Velasquez S.L."/>
            <person name="Kruys A."/>
            <person name="Hutchinson M.I."/>
            <person name="Powell A.J."/>
            <person name="Barry K."/>
            <person name="Miller A.N."/>
            <person name="Grigoriev I.V."/>
            <person name="Debuchy R."/>
            <person name="Gladieux P."/>
            <person name="Hiltunen Thoren M."/>
            <person name="Johannesson H."/>
        </authorList>
    </citation>
    <scope>NUCLEOTIDE SEQUENCE</scope>
    <source>
        <strain evidence="3">PSN309</strain>
    </source>
</reference>
<feature type="signal peptide" evidence="2">
    <location>
        <begin position="1"/>
        <end position="20"/>
    </location>
</feature>
<dbReference type="Proteomes" id="UP001302126">
    <property type="component" value="Unassembled WGS sequence"/>
</dbReference>
<reference evidence="3" key="2">
    <citation type="submission" date="2023-05" db="EMBL/GenBank/DDBJ databases">
        <authorList>
            <consortium name="Lawrence Berkeley National Laboratory"/>
            <person name="Steindorff A."/>
            <person name="Hensen N."/>
            <person name="Bonometti L."/>
            <person name="Westerberg I."/>
            <person name="Brannstrom I.O."/>
            <person name="Guillou S."/>
            <person name="Cros-Aarteil S."/>
            <person name="Calhoun S."/>
            <person name="Haridas S."/>
            <person name="Kuo A."/>
            <person name="Mondo S."/>
            <person name="Pangilinan J."/>
            <person name="Riley R."/>
            <person name="Labutti K."/>
            <person name="Andreopoulos B."/>
            <person name="Lipzen A."/>
            <person name="Chen C."/>
            <person name="Yanf M."/>
            <person name="Daum C."/>
            <person name="Ng V."/>
            <person name="Clum A."/>
            <person name="Ohm R."/>
            <person name="Martin F."/>
            <person name="Silar P."/>
            <person name="Natvig D."/>
            <person name="Lalanne C."/>
            <person name="Gautier V."/>
            <person name="Ament-Velasquez S.L."/>
            <person name="Kruys A."/>
            <person name="Hutchinson M.I."/>
            <person name="Powell A.J."/>
            <person name="Barry K."/>
            <person name="Miller A.N."/>
            <person name="Grigoriev I.V."/>
            <person name="Debuchy R."/>
            <person name="Gladieux P."/>
            <person name="Thoren M.H."/>
            <person name="Johannesson H."/>
        </authorList>
    </citation>
    <scope>NUCLEOTIDE SEQUENCE</scope>
    <source>
        <strain evidence="3">PSN309</strain>
    </source>
</reference>
<feature type="chain" id="PRO_5042965224" description="Integral membrane protein" evidence="2">
    <location>
        <begin position="21"/>
        <end position="308"/>
    </location>
</feature>
<dbReference type="EMBL" id="MU864382">
    <property type="protein sequence ID" value="KAK4188851.1"/>
    <property type="molecule type" value="Genomic_DNA"/>
</dbReference>
<proteinExistence type="predicted"/>
<evidence type="ECO:0008006" key="5">
    <source>
        <dbReference type="Google" id="ProtNLM"/>
    </source>
</evidence>
<evidence type="ECO:0000256" key="2">
    <source>
        <dbReference type="SAM" id="SignalP"/>
    </source>
</evidence>
<feature type="transmembrane region" description="Helical" evidence="1">
    <location>
        <begin position="138"/>
        <end position="160"/>
    </location>
</feature>
<feature type="transmembrane region" description="Helical" evidence="1">
    <location>
        <begin position="172"/>
        <end position="194"/>
    </location>
</feature>
<gene>
    <name evidence="3" type="ORF">QBC35DRAFT_548150</name>
</gene>
<evidence type="ECO:0000256" key="1">
    <source>
        <dbReference type="SAM" id="Phobius"/>
    </source>
</evidence>
<evidence type="ECO:0000313" key="4">
    <source>
        <dbReference type="Proteomes" id="UP001302126"/>
    </source>
</evidence>